<name>A0ACB8V885_9TELE</name>
<reference evidence="1" key="1">
    <citation type="submission" date="2022-04" db="EMBL/GenBank/DDBJ databases">
        <title>Jade perch genome.</title>
        <authorList>
            <person name="Chao B."/>
        </authorList>
    </citation>
    <scope>NUCLEOTIDE SEQUENCE</scope>
    <source>
        <strain evidence="1">CB-2022</strain>
    </source>
</reference>
<gene>
    <name evidence="1" type="ORF">L3Q82_020675</name>
</gene>
<evidence type="ECO:0000313" key="2">
    <source>
        <dbReference type="Proteomes" id="UP000831701"/>
    </source>
</evidence>
<accession>A0ACB8V885</accession>
<proteinExistence type="predicted"/>
<protein>
    <submittedName>
        <fullName evidence="1">Uncharacterized protein</fullName>
    </submittedName>
</protein>
<evidence type="ECO:0000313" key="1">
    <source>
        <dbReference type="EMBL" id="KAI3351845.1"/>
    </source>
</evidence>
<keyword evidence="2" id="KW-1185">Reference proteome</keyword>
<organism evidence="1 2">
    <name type="scientific">Scortum barcoo</name>
    <name type="common">barcoo grunter</name>
    <dbReference type="NCBI Taxonomy" id="214431"/>
    <lineage>
        <taxon>Eukaryota</taxon>
        <taxon>Metazoa</taxon>
        <taxon>Chordata</taxon>
        <taxon>Craniata</taxon>
        <taxon>Vertebrata</taxon>
        <taxon>Euteleostomi</taxon>
        <taxon>Actinopterygii</taxon>
        <taxon>Neopterygii</taxon>
        <taxon>Teleostei</taxon>
        <taxon>Neoteleostei</taxon>
        <taxon>Acanthomorphata</taxon>
        <taxon>Eupercaria</taxon>
        <taxon>Centrarchiformes</taxon>
        <taxon>Terapontoidei</taxon>
        <taxon>Terapontidae</taxon>
        <taxon>Scortum</taxon>
    </lineage>
</organism>
<dbReference type="EMBL" id="CM041554">
    <property type="protein sequence ID" value="KAI3351845.1"/>
    <property type="molecule type" value="Genomic_DNA"/>
</dbReference>
<dbReference type="Proteomes" id="UP000831701">
    <property type="component" value="Chromosome 24"/>
</dbReference>
<comment type="caution">
    <text evidence="1">The sequence shown here is derived from an EMBL/GenBank/DDBJ whole genome shotgun (WGS) entry which is preliminary data.</text>
</comment>
<sequence length="813" mass="89055">MTFADERTDVGASVQFSCTSDLSTGDVQLAERIQMDKGGVKKITYRRDDHLSKLVYTESPEEGGLLKVAPHSAMSITSATSVVLPSSPLMQPGQVPNGLSNSPLPEELTSASVTATVGPLLEDPETRCPTKDQKPQQQLQTQTSTAFGCQPVRENLAQLEASIADITQSSMDSLIGGSDPNFFNMKTEDFPMDKGDQDPIDLDHAFEHIGKDVDVNQKLFSDNTLDLLPEFELTGSPSDFYVGDDAFLSSLADDSLLGDVSSERDIKPSVAESINGSGAVSVALNGSSMTSPDQSISSISTTTSLTHTTNLSALVKKEKDGGFIQLCTQGVIKQEKTSAGQSYCEMSGTSSTDMPSSNTISICGVSTSGGQRFHFGVNASSNEAQQQKDQKPLSSLYLPVTTISGSWNRGIGDSSAMHRTNADFSPSYTTNFVSVTPRQEVGTTPSLAQGKSGKICLVCSDEASGCHYGVLTCGSCKVFFKRAVEGQHNYLCAGRNDCIIDKIRRKNCPACRFRKCQMAGMNLEARKTKKLQRLRGSQQSNPPELLPSPPVEACSLVPKCMPQLVPTMLSLLKAIEPDTIYAGYDSTLPDTSTRLMTTLNRLGGRQVISAVKWAKALPGFRNLHLDDQMTLLQCSWLFLMSFGLGWRSYQQCNGNMLCFAPDLVINEERMKLPYMADQCEQMLKISSEFVRLQVSHDEYLCMKVLLLLSTVPKDGLKSQAVFDDIRMSYIKELGKAIVKREENSSQNWQRFYQLTKLLDSMHEMVGGLLNFCFYTFVNKSLSVEFPEMLAEIISNQLPKFKAGSVKPLLFHQR</sequence>